<keyword evidence="3" id="KW-1185">Reference proteome</keyword>
<comment type="caution">
    <text evidence="2">The sequence shown here is derived from an EMBL/GenBank/DDBJ whole genome shotgun (WGS) entry which is preliminary data.</text>
</comment>
<dbReference type="Proteomes" id="UP000551501">
    <property type="component" value="Unassembled WGS sequence"/>
</dbReference>
<dbReference type="InterPro" id="IPR015942">
    <property type="entry name" value="Asp/Glu/hydantoin_racemase"/>
</dbReference>
<reference evidence="2 3" key="1">
    <citation type="submission" date="2020-08" db="EMBL/GenBank/DDBJ databases">
        <title>Sequencing the genomes of 1000 actinobacteria strains.</title>
        <authorList>
            <person name="Klenk H.-P."/>
        </authorList>
    </citation>
    <scope>NUCLEOTIDE SEQUENCE [LARGE SCALE GENOMIC DNA]</scope>
    <source>
        <strain evidence="2 3">DSM 45298</strain>
    </source>
</reference>
<dbReference type="EMBL" id="JACIFP010000001">
    <property type="protein sequence ID" value="MBB4137215.1"/>
    <property type="molecule type" value="Genomic_DNA"/>
</dbReference>
<organism evidence="2 3">
    <name type="scientific">Gordonia humi</name>
    <dbReference type="NCBI Taxonomy" id="686429"/>
    <lineage>
        <taxon>Bacteria</taxon>
        <taxon>Bacillati</taxon>
        <taxon>Actinomycetota</taxon>
        <taxon>Actinomycetes</taxon>
        <taxon>Mycobacteriales</taxon>
        <taxon>Gordoniaceae</taxon>
        <taxon>Gordonia</taxon>
    </lineage>
</organism>
<accession>A0A840EW48</accession>
<evidence type="ECO:0000313" key="2">
    <source>
        <dbReference type="EMBL" id="MBB4137215.1"/>
    </source>
</evidence>
<evidence type="ECO:0000256" key="1">
    <source>
        <dbReference type="ARBA" id="ARBA00038414"/>
    </source>
</evidence>
<dbReference type="InterPro" id="IPR053714">
    <property type="entry name" value="Iso_Racemase_Enz_sf"/>
</dbReference>
<evidence type="ECO:0000313" key="3">
    <source>
        <dbReference type="Proteomes" id="UP000551501"/>
    </source>
</evidence>
<dbReference type="GO" id="GO:0047661">
    <property type="term" value="F:amino-acid racemase activity"/>
    <property type="evidence" value="ECO:0007669"/>
    <property type="project" value="InterPro"/>
</dbReference>
<dbReference type="Gene3D" id="3.40.50.12500">
    <property type="match status" value="1"/>
</dbReference>
<protein>
    <submittedName>
        <fullName evidence="2">Asp/Glu/hydantoin racemase</fullName>
    </submittedName>
</protein>
<name>A0A840EW48_9ACTN</name>
<sequence length="212" mass="22309">MKIFATTPLHVGADELARRQQRYDTIAPAGVTVRLHDLPDGAPTSLDSAADIARSDEYVHAALAAAPAEFDAVMPDCVLDPSVARLQSETTRPVIGILRMNLAYAAALAAPTGGVVRNEAIAAEMRRVADVYGWSQWLTEVEVLDLPFDAVSEGPEWQAQLDAAAAALAPRGVRSLLNGCSAVDVDPDHPSAVPVVDPVIRALELVASGGRA</sequence>
<proteinExistence type="inferred from homology"/>
<dbReference type="AlphaFoldDB" id="A0A840EW48"/>
<dbReference type="RefSeq" id="WP_183372099.1">
    <property type="nucleotide sequence ID" value="NZ_BAABHL010000126.1"/>
</dbReference>
<dbReference type="Pfam" id="PF01177">
    <property type="entry name" value="Asp_Glu_race"/>
    <property type="match status" value="1"/>
</dbReference>
<gene>
    <name evidence="2" type="ORF">BKA16_003767</name>
</gene>
<comment type="similarity">
    <text evidence="1">Belongs to the HyuE racemase family.</text>
</comment>